<dbReference type="AlphaFoldDB" id="A0AAD7BH76"/>
<evidence type="ECO:0000313" key="1">
    <source>
        <dbReference type="EMBL" id="KAJ7621004.1"/>
    </source>
</evidence>
<keyword evidence="2" id="KW-1185">Reference proteome</keyword>
<dbReference type="EMBL" id="JARKIF010000016">
    <property type="protein sequence ID" value="KAJ7621004.1"/>
    <property type="molecule type" value="Genomic_DNA"/>
</dbReference>
<evidence type="ECO:0000313" key="2">
    <source>
        <dbReference type="Proteomes" id="UP001221142"/>
    </source>
</evidence>
<organism evidence="1 2">
    <name type="scientific">Roridomyces roridus</name>
    <dbReference type="NCBI Taxonomy" id="1738132"/>
    <lineage>
        <taxon>Eukaryota</taxon>
        <taxon>Fungi</taxon>
        <taxon>Dikarya</taxon>
        <taxon>Basidiomycota</taxon>
        <taxon>Agaricomycotina</taxon>
        <taxon>Agaricomycetes</taxon>
        <taxon>Agaricomycetidae</taxon>
        <taxon>Agaricales</taxon>
        <taxon>Marasmiineae</taxon>
        <taxon>Mycenaceae</taxon>
        <taxon>Roridomyces</taxon>
    </lineage>
</organism>
<proteinExistence type="predicted"/>
<name>A0AAD7BH76_9AGAR</name>
<comment type="caution">
    <text evidence="1">The sequence shown here is derived from an EMBL/GenBank/DDBJ whole genome shotgun (WGS) entry which is preliminary data.</text>
</comment>
<sequence>LLDEFEPTKFTAETRPLTFRAIPWPVLTDPQELCVEHITWGAVDAFFEEVQLQMIVLQSGTNNVGEYVSLVGKLHRAFHPDRWKARGVLMTVMDDELRSSLEAAGNVVAQAMTPIWTESKSYT</sequence>
<protein>
    <submittedName>
        <fullName evidence="1">Uncharacterized protein</fullName>
    </submittedName>
</protein>
<gene>
    <name evidence="1" type="ORF">FB45DRAFT_753961</name>
</gene>
<dbReference type="Proteomes" id="UP001221142">
    <property type="component" value="Unassembled WGS sequence"/>
</dbReference>
<feature type="non-terminal residue" evidence="1">
    <location>
        <position position="1"/>
    </location>
</feature>
<accession>A0AAD7BH76</accession>
<reference evidence="1" key="1">
    <citation type="submission" date="2023-03" db="EMBL/GenBank/DDBJ databases">
        <title>Massive genome expansion in bonnet fungi (Mycena s.s.) driven by repeated elements and novel gene families across ecological guilds.</title>
        <authorList>
            <consortium name="Lawrence Berkeley National Laboratory"/>
            <person name="Harder C.B."/>
            <person name="Miyauchi S."/>
            <person name="Viragh M."/>
            <person name="Kuo A."/>
            <person name="Thoen E."/>
            <person name="Andreopoulos B."/>
            <person name="Lu D."/>
            <person name="Skrede I."/>
            <person name="Drula E."/>
            <person name="Henrissat B."/>
            <person name="Morin E."/>
            <person name="Kohler A."/>
            <person name="Barry K."/>
            <person name="LaButti K."/>
            <person name="Morin E."/>
            <person name="Salamov A."/>
            <person name="Lipzen A."/>
            <person name="Mereny Z."/>
            <person name="Hegedus B."/>
            <person name="Baldrian P."/>
            <person name="Stursova M."/>
            <person name="Weitz H."/>
            <person name="Taylor A."/>
            <person name="Grigoriev I.V."/>
            <person name="Nagy L.G."/>
            <person name="Martin F."/>
            <person name="Kauserud H."/>
        </authorList>
    </citation>
    <scope>NUCLEOTIDE SEQUENCE</scope>
    <source>
        <strain evidence="1">9284</strain>
    </source>
</reference>